<comment type="catalytic activity">
    <reaction evidence="3">
        <text>indole-3-pyruvate + 2 oxidized [2Fe-2S]-[ferredoxin] + CoA = (indol-3-yl)acetyl-CoA + 2 reduced [2Fe-2S]-[ferredoxin] + CO2 + H(+)</text>
        <dbReference type="Rhea" id="RHEA:12645"/>
        <dbReference type="Rhea" id="RHEA-COMP:10000"/>
        <dbReference type="Rhea" id="RHEA-COMP:10001"/>
        <dbReference type="ChEBI" id="CHEBI:15378"/>
        <dbReference type="ChEBI" id="CHEBI:16526"/>
        <dbReference type="ChEBI" id="CHEBI:17640"/>
        <dbReference type="ChEBI" id="CHEBI:33737"/>
        <dbReference type="ChEBI" id="CHEBI:33738"/>
        <dbReference type="ChEBI" id="CHEBI:57271"/>
        <dbReference type="ChEBI" id="CHEBI:57287"/>
        <dbReference type="EC" id="1.2.7.8"/>
    </reaction>
</comment>
<dbReference type="PANTHER" id="PTHR43710:SF7">
    <property type="entry name" value="INDOLEPYRUVATE OXIDOREDUCTASE SUBUNIT IORA"/>
    <property type="match status" value="1"/>
</dbReference>
<evidence type="ECO:0000256" key="1">
    <source>
        <dbReference type="ARBA" id="ARBA00022723"/>
    </source>
</evidence>
<comment type="function">
    <text evidence="3">Catalyzes the ferredoxin-dependent oxidative decarboxylation of arylpyruvates.</text>
</comment>
<dbReference type="Pfam" id="PF02775">
    <property type="entry name" value="TPP_enzyme_C"/>
    <property type="match status" value="1"/>
</dbReference>
<feature type="domain" description="4Fe-4S ferredoxin-type" evidence="5">
    <location>
        <begin position="522"/>
        <end position="543"/>
    </location>
</feature>
<dbReference type="NCBIfam" id="TIGR03336">
    <property type="entry name" value="IOR_alpha"/>
    <property type="match status" value="1"/>
</dbReference>
<dbReference type="InterPro" id="IPR017721">
    <property type="entry name" value="IorA"/>
</dbReference>
<feature type="binding site" evidence="4">
    <location>
        <position position="564"/>
    </location>
    <ligand>
        <name>[4Fe-4S] cluster</name>
        <dbReference type="ChEBI" id="CHEBI:49883"/>
        <label>2</label>
    </ligand>
</feature>
<feature type="binding site" evidence="4">
    <location>
        <position position="568"/>
    </location>
    <ligand>
        <name>[4Fe-4S] cluster</name>
        <dbReference type="ChEBI" id="CHEBI:49883"/>
        <label>1</label>
    </ligand>
</feature>
<feature type="binding site" evidence="4">
    <location>
        <position position="558"/>
    </location>
    <ligand>
        <name>[4Fe-4S] cluster</name>
        <dbReference type="ChEBI" id="CHEBI:49883"/>
        <label>2</label>
    </ligand>
</feature>
<dbReference type="InterPro" id="IPR002880">
    <property type="entry name" value="Pyrv_Fd/Flavodoxin_OxRdtase_N"/>
</dbReference>
<dbReference type="Proteomes" id="UP000320766">
    <property type="component" value="Unassembled WGS sequence"/>
</dbReference>
<evidence type="ECO:0000256" key="4">
    <source>
        <dbReference type="PIRSR" id="PIRSR006439-50"/>
    </source>
</evidence>
<dbReference type="EMBL" id="RXIL01000131">
    <property type="protein sequence ID" value="RZN67740.1"/>
    <property type="molecule type" value="Genomic_DNA"/>
</dbReference>
<dbReference type="PROSITE" id="PS51379">
    <property type="entry name" value="4FE4S_FER_2"/>
    <property type="match status" value="2"/>
</dbReference>
<evidence type="ECO:0000313" key="6">
    <source>
        <dbReference type="EMBL" id="RZN67740.1"/>
    </source>
</evidence>
<keyword evidence="3 4" id="KW-0408">Iron</keyword>
<feature type="binding site" evidence="4">
    <location>
        <position position="537"/>
    </location>
    <ligand>
        <name>[4Fe-4S] cluster</name>
        <dbReference type="ChEBI" id="CHEBI:49883"/>
        <label>1</label>
    </ligand>
</feature>
<dbReference type="InterPro" id="IPR045025">
    <property type="entry name" value="HACL1-like"/>
</dbReference>
<feature type="binding site" evidence="4">
    <location>
        <position position="534"/>
    </location>
    <ligand>
        <name>[4Fe-4S] cluster</name>
        <dbReference type="ChEBI" id="CHEBI:49883"/>
        <label>1</label>
    </ligand>
</feature>
<dbReference type="GO" id="GO:0044272">
    <property type="term" value="P:sulfur compound biosynthetic process"/>
    <property type="evidence" value="ECO:0007669"/>
    <property type="project" value="UniProtKB-ARBA"/>
</dbReference>
<feature type="domain" description="4Fe-4S ferredoxin-type" evidence="5">
    <location>
        <begin position="550"/>
        <end position="578"/>
    </location>
</feature>
<dbReference type="GO" id="GO:0043805">
    <property type="term" value="F:indolepyruvate ferredoxin oxidoreductase activity"/>
    <property type="evidence" value="ECO:0007669"/>
    <property type="project" value="UniProtKB-UniRule"/>
</dbReference>
<evidence type="ECO:0000259" key="5">
    <source>
        <dbReference type="PROSITE" id="PS51379"/>
    </source>
</evidence>
<evidence type="ECO:0000313" key="7">
    <source>
        <dbReference type="Proteomes" id="UP000320766"/>
    </source>
</evidence>
<dbReference type="GO" id="GO:0046872">
    <property type="term" value="F:metal ion binding"/>
    <property type="evidence" value="ECO:0007669"/>
    <property type="project" value="UniProtKB-UniRule"/>
</dbReference>
<evidence type="ECO:0000256" key="3">
    <source>
        <dbReference type="PIRNR" id="PIRNR006439"/>
    </source>
</evidence>
<protein>
    <recommendedName>
        <fullName evidence="3">Indolepyruvate oxidoreductase subunit IorA</fullName>
        <shortName evidence="3">IOR</shortName>
        <ecNumber evidence="3">1.2.7.8</ecNumber>
    </recommendedName>
    <alternativeName>
        <fullName evidence="3">Indolepyruvate ferredoxin oxidoreductase subunit alpha</fullName>
    </alternativeName>
</protein>
<feature type="binding site" evidence="4">
    <location>
        <position position="531"/>
    </location>
    <ligand>
        <name>[4Fe-4S] cluster</name>
        <dbReference type="ChEBI" id="CHEBI:49883"/>
        <label>1</label>
    </ligand>
</feature>
<keyword evidence="3" id="KW-0249">Electron transport</keyword>
<sequence>MLCNEAIARGCLEAGLDFATGYPGTPSSEVIDTLNAYHDRNFYVEWSVNEKVALENAIGASWCGLRSICVMKHVGLNVAADPFMSLAYTGVKGGLVVLSADDPFPHSSQNEQDSRRYAHAAKIPCLDPSTPQEAKDMVKYAFCLSERHEIPVMLRPTTRICHARSDIEIDDIPKESRRGRFVKDPKRWVLVPAHAKELHKKLNEKQEKIIEDLSSTPFNYSINRGETAIISSGVASAYAHELIPDGVSFMKIGTYPIDLRKLKAFTERHKKILVIEELDPVLEEAARMVSSSEIIGKMTGDVPLGGELNLNIVHGILEKNGISPKIRYEERDPEEGLPKRPPSLCAGCMHQPTLYAIEEVFKGDIYPSDIGCYTLSAHAIDTCLCMGSSVSIGSGISHCEGRNVVVTIGDSTFMHTGIPGLINAVYNDAKMVLVILDNRTTAMTGHQPSPGTGENISGTCKELSLEAICRACGADLVETVDPYDFVVMKEALHRAKAKHGVRVIIARHPCAIIEKRRKGEEIPFEIDVKRCTKCGDCLDYGCPAIELYDIKPIINDLCNGCGICSVLCSSGAITRRKER</sequence>
<dbReference type="Pfam" id="PF01855">
    <property type="entry name" value="POR_N"/>
    <property type="match status" value="1"/>
</dbReference>
<keyword evidence="3" id="KW-0813">Transport</keyword>
<comment type="caution">
    <text evidence="6">The sequence shown here is derived from an EMBL/GenBank/DDBJ whole genome shotgun (WGS) entry which is preliminary data.</text>
</comment>
<dbReference type="SUPFAM" id="SSF52518">
    <property type="entry name" value="Thiamin diphosphate-binding fold (THDP-binding)"/>
    <property type="match status" value="2"/>
</dbReference>
<dbReference type="InterPro" id="IPR029061">
    <property type="entry name" value="THDP-binding"/>
</dbReference>
<evidence type="ECO:0000256" key="2">
    <source>
        <dbReference type="ARBA" id="ARBA00023002"/>
    </source>
</evidence>
<keyword evidence="6" id="KW-0670">Pyruvate</keyword>
<dbReference type="CDD" id="cd07034">
    <property type="entry name" value="TPP_PYR_PFOR_IOR-alpha_like"/>
    <property type="match status" value="1"/>
</dbReference>
<dbReference type="FunFam" id="3.40.50.970:FF:000039">
    <property type="entry name" value="Indolepyruvate oxidoreductase subunit IorA"/>
    <property type="match status" value="1"/>
</dbReference>
<organism evidence="6 7">
    <name type="scientific">Candidatus Methanolliviera hydrocarbonicum</name>
    <dbReference type="NCBI Taxonomy" id="2491085"/>
    <lineage>
        <taxon>Archaea</taxon>
        <taxon>Methanobacteriati</taxon>
        <taxon>Methanobacteriota</taxon>
        <taxon>Candidatus Methanoliparia</taxon>
        <taxon>Candidatus Methanoliparales</taxon>
        <taxon>Candidatus Methanollivieraceae</taxon>
        <taxon>Candidatus Methanolliviera</taxon>
    </lineage>
</organism>
<dbReference type="GO" id="GO:0030976">
    <property type="term" value="F:thiamine pyrophosphate binding"/>
    <property type="evidence" value="ECO:0007669"/>
    <property type="project" value="InterPro"/>
</dbReference>
<name>A0A520KV69_9EURY</name>
<dbReference type="CDD" id="cd02008">
    <property type="entry name" value="TPP_IOR_alpha"/>
    <property type="match status" value="1"/>
</dbReference>
<dbReference type="AlphaFoldDB" id="A0A520KV69"/>
<keyword evidence="1 3" id="KW-0479">Metal-binding</keyword>
<comment type="subunit">
    <text evidence="3">Heterodimer of the IorA and IorB subunits.</text>
</comment>
<keyword evidence="2 3" id="KW-0560">Oxidoreductase</keyword>
<gene>
    <name evidence="6" type="primary">iorA</name>
    <name evidence="6" type="ORF">EF807_07225</name>
</gene>
<proteinExistence type="predicted"/>
<accession>A0A520KV69</accession>
<feature type="binding site" evidence="4">
    <location>
        <position position="561"/>
    </location>
    <ligand>
        <name>[4Fe-4S] cluster</name>
        <dbReference type="ChEBI" id="CHEBI:49883"/>
        <label>2</label>
    </ligand>
</feature>
<comment type="cofactor">
    <cofactor evidence="3 4">
        <name>[4Fe-4S] cluster</name>
        <dbReference type="ChEBI" id="CHEBI:49883"/>
    </cofactor>
    <text evidence="3 4">Binds 2 [4Fe-4S] clusters. In this family the first cluster has a non-standard and varying [4Fe-4S] binding motif CX(2)CX(2)CX(4-5)CP.</text>
</comment>
<dbReference type="PANTHER" id="PTHR43710">
    <property type="entry name" value="2-HYDROXYACYL-COA LYASE"/>
    <property type="match status" value="1"/>
</dbReference>
<dbReference type="GO" id="GO:0006082">
    <property type="term" value="P:organic acid metabolic process"/>
    <property type="evidence" value="ECO:0007669"/>
    <property type="project" value="UniProtKB-ARBA"/>
</dbReference>
<dbReference type="InterPro" id="IPR017896">
    <property type="entry name" value="4Fe4S_Fe-S-bd"/>
</dbReference>
<keyword evidence="3 4" id="KW-0004">4Fe-4S</keyword>
<dbReference type="EC" id="1.2.7.8" evidence="3"/>
<dbReference type="GO" id="GO:0051539">
    <property type="term" value="F:4 iron, 4 sulfur cluster binding"/>
    <property type="evidence" value="ECO:0007669"/>
    <property type="project" value="UniProtKB-UniRule"/>
</dbReference>
<dbReference type="PIRSF" id="PIRSF006439">
    <property type="entry name" value="Indolepyruvate_ferr_oxidored"/>
    <property type="match status" value="1"/>
</dbReference>
<keyword evidence="3 4" id="KW-0411">Iron-sulfur</keyword>
<dbReference type="InterPro" id="IPR011766">
    <property type="entry name" value="TPP_enzyme_TPP-bd"/>
</dbReference>
<feature type="binding site" evidence="4">
    <location>
        <position position="542"/>
    </location>
    <ligand>
        <name>[4Fe-4S] cluster</name>
        <dbReference type="ChEBI" id="CHEBI:49883"/>
        <label>2</label>
    </ligand>
</feature>
<reference evidence="6 7" key="1">
    <citation type="journal article" date="2019" name="Nat. Microbiol.">
        <title>Wide diversity of methane and short-chain alkane metabolisms in uncultured archaea.</title>
        <authorList>
            <person name="Borrel G."/>
            <person name="Adam P.S."/>
            <person name="McKay L.J."/>
            <person name="Chen L.X."/>
            <person name="Sierra-Garcia I.N."/>
            <person name="Sieber C.M."/>
            <person name="Letourneur Q."/>
            <person name="Ghozlane A."/>
            <person name="Andersen G.L."/>
            <person name="Li W.J."/>
            <person name="Hallam S.J."/>
            <person name="Muyzer G."/>
            <person name="de Oliveira V.M."/>
            <person name="Inskeep W.P."/>
            <person name="Banfield J.F."/>
            <person name="Gribaldo S."/>
        </authorList>
    </citation>
    <scope>NUCLEOTIDE SEQUENCE [LARGE SCALE GENOMIC DNA]</scope>
    <source>
        <strain evidence="6">NM1b</strain>
    </source>
</reference>
<dbReference type="Gene3D" id="3.40.50.970">
    <property type="match status" value="2"/>
</dbReference>